<evidence type="ECO:0000256" key="1">
    <source>
        <dbReference type="SAM" id="MobiDB-lite"/>
    </source>
</evidence>
<organism evidence="2">
    <name type="scientific">marine metagenome</name>
    <dbReference type="NCBI Taxonomy" id="408172"/>
    <lineage>
        <taxon>unclassified sequences</taxon>
        <taxon>metagenomes</taxon>
        <taxon>ecological metagenomes</taxon>
    </lineage>
</organism>
<feature type="non-terminal residue" evidence="2">
    <location>
        <position position="1"/>
    </location>
</feature>
<evidence type="ECO:0000313" key="2">
    <source>
        <dbReference type="EMBL" id="SVE18784.1"/>
    </source>
</evidence>
<feature type="region of interest" description="Disordered" evidence="1">
    <location>
        <begin position="133"/>
        <end position="155"/>
    </location>
</feature>
<feature type="compositionally biased region" description="Basic and acidic residues" evidence="1">
    <location>
        <begin position="141"/>
        <end position="155"/>
    </location>
</feature>
<dbReference type="AlphaFoldDB" id="A0A383BFY0"/>
<sequence>KLFPMNKKYQQILTKSSSLKFGTDKALEDVIEYLEKRLEERSYYQFAMEKQPMRLTNVLTLADGSGPGSRRSRSALRVAMIYQSQEKYQAQLNYRGKVYTVIAGDSVPNIGDVVLIDKDQVIMERDSKLLSYPAPGTNRENAQEVKKNNATIDKI</sequence>
<gene>
    <name evidence="2" type="ORF">METZ01_LOCUS471638</name>
</gene>
<name>A0A383BFY0_9ZZZZ</name>
<protein>
    <submittedName>
        <fullName evidence="2">Uncharacterized protein</fullName>
    </submittedName>
</protein>
<dbReference type="EMBL" id="UINC01200069">
    <property type="protein sequence ID" value="SVE18784.1"/>
    <property type="molecule type" value="Genomic_DNA"/>
</dbReference>
<accession>A0A383BFY0</accession>
<proteinExistence type="predicted"/>
<reference evidence="2" key="1">
    <citation type="submission" date="2018-05" db="EMBL/GenBank/DDBJ databases">
        <authorList>
            <person name="Lanie J.A."/>
            <person name="Ng W.-L."/>
            <person name="Kazmierczak K.M."/>
            <person name="Andrzejewski T.M."/>
            <person name="Davidsen T.M."/>
            <person name="Wayne K.J."/>
            <person name="Tettelin H."/>
            <person name="Glass J.I."/>
            <person name="Rusch D."/>
            <person name="Podicherti R."/>
            <person name="Tsui H.-C.T."/>
            <person name="Winkler M.E."/>
        </authorList>
    </citation>
    <scope>NUCLEOTIDE SEQUENCE</scope>
</reference>